<accession>A0A3E0WUP7</accession>
<dbReference type="Proteomes" id="UP000256763">
    <property type="component" value="Unassembled WGS sequence"/>
</dbReference>
<name>A0A3E0WUP7_9GAMM</name>
<protein>
    <submittedName>
        <fullName evidence="2">Uncharacterized protein</fullName>
    </submittedName>
</protein>
<feature type="compositionally biased region" description="Acidic residues" evidence="1">
    <location>
        <begin position="42"/>
        <end position="61"/>
    </location>
</feature>
<evidence type="ECO:0000313" key="3">
    <source>
        <dbReference type="Proteomes" id="UP000256763"/>
    </source>
</evidence>
<dbReference type="EMBL" id="NFZW01000011">
    <property type="protein sequence ID" value="RFA35687.1"/>
    <property type="molecule type" value="Genomic_DNA"/>
</dbReference>
<comment type="caution">
    <text evidence="2">The sequence shown here is derived from an EMBL/GenBank/DDBJ whole genome shotgun (WGS) entry which is preliminary data.</text>
</comment>
<gene>
    <name evidence="2" type="ORF">CAL65_12185</name>
</gene>
<feature type="region of interest" description="Disordered" evidence="1">
    <location>
        <begin position="1"/>
        <end position="61"/>
    </location>
</feature>
<feature type="compositionally biased region" description="Basic residues" evidence="1">
    <location>
        <begin position="26"/>
        <end position="35"/>
    </location>
</feature>
<keyword evidence="3" id="KW-1185">Reference proteome</keyword>
<evidence type="ECO:0000313" key="2">
    <source>
        <dbReference type="EMBL" id="RFA35687.1"/>
    </source>
</evidence>
<evidence type="ECO:0000256" key="1">
    <source>
        <dbReference type="SAM" id="MobiDB-lite"/>
    </source>
</evidence>
<dbReference type="AlphaFoldDB" id="A0A3E0WUP7"/>
<dbReference type="RefSeq" id="WP_116302453.1">
    <property type="nucleotide sequence ID" value="NZ_NFZV01000011.1"/>
</dbReference>
<sequence>MSEVDPVNPTSPYPSIGQEPREGSKPRKRRAPKQKVPKDGEVTDDAGEGDEDDPPLVDDYA</sequence>
<reference evidence="3" key="1">
    <citation type="submission" date="2017-05" db="EMBL/GenBank/DDBJ databases">
        <authorList>
            <person name="Sharma S."/>
            <person name="Sidhu C."/>
            <person name="Pinnaka A.K."/>
        </authorList>
    </citation>
    <scope>NUCLEOTIDE SEQUENCE [LARGE SCALE GENOMIC DNA]</scope>
    <source>
        <strain evidence="3">AK93</strain>
    </source>
</reference>
<proteinExistence type="predicted"/>
<organism evidence="2 3">
    <name type="scientific">Alkalilimnicola ehrlichii</name>
    <dbReference type="NCBI Taxonomy" id="351052"/>
    <lineage>
        <taxon>Bacteria</taxon>
        <taxon>Pseudomonadati</taxon>
        <taxon>Pseudomonadota</taxon>
        <taxon>Gammaproteobacteria</taxon>
        <taxon>Chromatiales</taxon>
        <taxon>Ectothiorhodospiraceae</taxon>
        <taxon>Alkalilimnicola</taxon>
    </lineage>
</organism>